<sequence length="290" mass="32580">MPAKTRYFSDMDDHLNGRGITPSQLKRLSRERQNAYMRYWFERNFEDPAHETPYESREGGYQYLWGGPYDALEELEAEFGSIIRFERIEEAAKNIEDEDGILEWAPGLDHSDKKPPADEWEEEILDEKLKRKSLDDILIDLKSGITPKYGDDAELQLRQTAIEKLVHLKQALAASTPSHGAIGHNRPPFDEEASEEAAVHEAREAQETISAELTKQEPNALQVAEATSRLQKVSNWLGNKADKAVDHFVEAFGKAAGTAIVGGLAAVYFPSISEAVQAVTEWLAHITAKF</sequence>
<evidence type="ECO:0000313" key="1">
    <source>
        <dbReference type="EMBL" id="ADP71135.1"/>
    </source>
</evidence>
<organism evidence="1 2">
    <name type="scientific">Rhodomicrobium vannielii (strain ATCC 17100 / DSM 162 / LMG 4299 / NCIMB 10020 / ATH 3.1.1)</name>
    <dbReference type="NCBI Taxonomy" id="648757"/>
    <lineage>
        <taxon>Bacteria</taxon>
        <taxon>Pseudomonadati</taxon>
        <taxon>Pseudomonadota</taxon>
        <taxon>Alphaproteobacteria</taxon>
        <taxon>Hyphomicrobiales</taxon>
        <taxon>Hyphomicrobiaceae</taxon>
        <taxon>Rhodomicrobium</taxon>
    </lineage>
</organism>
<dbReference type="AlphaFoldDB" id="E3I0P5"/>
<reference evidence="2" key="1">
    <citation type="journal article" date="2011" name="J. Bacteriol.">
        <title>Genome sequences of eight morphologically diverse alphaproteobacteria.</title>
        <authorList>
            <consortium name="US DOE Joint Genome Institute"/>
            <person name="Brown P.J."/>
            <person name="Kysela D.T."/>
            <person name="Buechlein A."/>
            <person name="Hemmerich C."/>
            <person name="Brun Y.V."/>
        </authorList>
    </citation>
    <scope>NUCLEOTIDE SEQUENCE [LARGE SCALE GENOMIC DNA]</scope>
    <source>
        <strain evidence="2">ATCC 17100 / ATH 3.1.1 / DSM 162 / LMG 4299</strain>
    </source>
</reference>
<dbReference type="OrthoDB" id="7597224at2"/>
<gene>
    <name evidence="1" type="ordered locus">Rvan_1899</name>
</gene>
<accession>E3I0P5</accession>
<dbReference type="HOGENOM" id="CLU_959351_0_0_5"/>
<dbReference type="RefSeq" id="WP_013419525.1">
    <property type="nucleotide sequence ID" value="NC_014664.1"/>
</dbReference>
<dbReference type="STRING" id="648757.Rvan_1899"/>
<dbReference type="KEGG" id="rva:Rvan_1899"/>
<evidence type="ECO:0000313" key="2">
    <source>
        <dbReference type="Proteomes" id="UP000001399"/>
    </source>
</evidence>
<name>E3I0P5_RHOVT</name>
<dbReference type="Proteomes" id="UP000001399">
    <property type="component" value="Chromosome"/>
</dbReference>
<keyword evidence="2" id="KW-1185">Reference proteome</keyword>
<dbReference type="EMBL" id="CP002292">
    <property type="protein sequence ID" value="ADP71135.1"/>
    <property type="molecule type" value="Genomic_DNA"/>
</dbReference>
<proteinExistence type="predicted"/>
<dbReference type="eggNOG" id="ENOG5031Y9Q">
    <property type="taxonomic scope" value="Bacteria"/>
</dbReference>
<protein>
    <submittedName>
        <fullName evidence="1">Uncharacterized protein</fullName>
    </submittedName>
</protein>